<proteinExistence type="predicted"/>
<evidence type="ECO:0000313" key="3">
    <source>
        <dbReference type="Proteomes" id="UP000276128"/>
    </source>
</evidence>
<reference evidence="2 3" key="1">
    <citation type="submission" date="2018-12" db="EMBL/GenBank/DDBJ databases">
        <title>Bacillus ochoae sp. nov., Paenibacillus whitsoniae sp. nov., Paenibacillus spiritus sp. nov. Isolated from the Mars Exploration Rover during spacecraft assembly.</title>
        <authorList>
            <person name="Seuylemezian A."/>
            <person name="Vaishampayan P."/>
        </authorList>
    </citation>
    <scope>NUCLEOTIDE SEQUENCE [LARGE SCALE GENOMIC DNA]</scope>
    <source>
        <strain evidence="2 3">MER 54</strain>
    </source>
</reference>
<keyword evidence="3" id="KW-1185">Reference proteome</keyword>
<comment type="caution">
    <text evidence="2">The sequence shown here is derived from an EMBL/GenBank/DDBJ whole genome shotgun (WGS) entry which is preliminary data.</text>
</comment>
<accession>A0A3S0C674</accession>
<feature type="domain" description="YqbQ/XkdQ" evidence="1">
    <location>
        <begin position="22"/>
        <end position="314"/>
    </location>
</feature>
<sequence>MKLIHFDRAGTETDLTNLFLRVAWGGDYREAARKMEVELVASATDRNVESVVIDLASMILLYGDDGSELFRGYVFKKSKSITGNALTLTVYDGLIYLIKSKFSRMYYGVTAEHVASSVCSELGVAVGSLAATGIPQSFPHLEKTGYEAIMTAYTTAGKQNGRIYMPRMQQGNLNVIEKGATIAKRVNLETEHITDSTYTEDIENMINSVQITGENGVRFGTLSNSEWVTTYGLLQTTYRKEEGKDAQTMARALMQDLSRECSVELIGGVDTYDLLAGNAVIIKEAYTGLNGLFFIDADTHTFQNGNHLISLTLNFQNVMDEKEADAFRSSTSSTSGGSFSLTLDNY</sequence>
<protein>
    <recommendedName>
        <fullName evidence="1">YqbQ/XkdQ domain-containing protein</fullName>
    </recommendedName>
</protein>
<evidence type="ECO:0000313" key="2">
    <source>
        <dbReference type="EMBL" id="RTE05486.1"/>
    </source>
</evidence>
<dbReference type="SUPFAM" id="SSF69279">
    <property type="entry name" value="Phage tail proteins"/>
    <property type="match status" value="1"/>
</dbReference>
<dbReference type="InterPro" id="IPR056937">
    <property type="entry name" value="YqbQ/XkdQ"/>
</dbReference>
<dbReference type="Proteomes" id="UP000276128">
    <property type="component" value="Unassembled WGS sequence"/>
</dbReference>
<dbReference type="AlphaFoldDB" id="A0A3S0C674"/>
<dbReference type="EMBL" id="RXHU01000082">
    <property type="protein sequence ID" value="RTE05486.1"/>
    <property type="molecule type" value="Genomic_DNA"/>
</dbReference>
<gene>
    <name evidence="2" type="ORF">EJQ19_25010</name>
</gene>
<dbReference type="RefSeq" id="WP_126143958.1">
    <property type="nucleotide sequence ID" value="NZ_RXHU01000082.1"/>
</dbReference>
<evidence type="ECO:0000259" key="1">
    <source>
        <dbReference type="Pfam" id="PF24032"/>
    </source>
</evidence>
<name>A0A3S0C674_9BACL</name>
<dbReference type="Pfam" id="PF24032">
    <property type="entry name" value="YQBQ"/>
    <property type="match status" value="1"/>
</dbReference>
<organism evidence="2 3">
    <name type="scientific">Paenibacillus whitsoniae</name>
    <dbReference type="NCBI Taxonomy" id="2496558"/>
    <lineage>
        <taxon>Bacteria</taxon>
        <taxon>Bacillati</taxon>
        <taxon>Bacillota</taxon>
        <taxon>Bacilli</taxon>
        <taxon>Bacillales</taxon>
        <taxon>Paenibacillaceae</taxon>
        <taxon>Paenibacillus</taxon>
    </lineage>
</organism>
<dbReference type="OrthoDB" id="1698671at2"/>